<evidence type="ECO:0000313" key="3">
    <source>
        <dbReference type="Proteomes" id="UP000603352"/>
    </source>
</evidence>
<reference evidence="3" key="1">
    <citation type="journal article" date="2019" name="Int. J. Syst. Evol. Microbiol.">
        <title>The Global Catalogue of Microorganisms (GCM) 10K type strain sequencing project: providing services to taxonomists for standard genome sequencing and annotation.</title>
        <authorList>
            <consortium name="The Broad Institute Genomics Platform"/>
            <consortium name="The Broad Institute Genome Sequencing Center for Infectious Disease"/>
            <person name="Wu L."/>
            <person name="Ma J."/>
        </authorList>
    </citation>
    <scope>NUCLEOTIDE SEQUENCE [LARGE SCALE GENOMIC DNA]</scope>
    <source>
        <strain evidence="3">CGMCC 1.10188</strain>
    </source>
</reference>
<protein>
    <submittedName>
        <fullName evidence="2">Uncharacterized protein</fullName>
    </submittedName>
</protein>
<evidence type="ECO:0000256" key="1">
    <source>
        <dbReference type="SAM" id="MobiDB-lite"/>
    </source>
</evidence>
<comment type="caution">
    <text evidence="2">The sequence shown here is derived from an EMBL/GenBank/DDBJ whole genome shotgun (WGS) entry which is preliminary data.</text>
</comment>
<accession>A0ABQ1IUD7</accession>
<sequence>MRLQHIAIELSQTVLVLGEDDEAAAGDGHDLPVLSPPPASRDRETERRPGSRAVRIRRRYAVRFRTVRIGAIRSGAVRIGAIRIGFGDGLACVTGCCNHQVYS</sequence>
<feature type="region of interest" description="Disordered" evidence="1">
    <location>
        <begin position="23"/>
        <end position="52"/>
    </location>
</feature>
<dbReference type="Proteomes" id="UP000603352">
    <property type="component" value="Unassembled WGS sequence"/>
</dbReference>
<feature type="compositionally biased region" description="Basic and acidic residues" evidence="1">
    <location>
        <begin position="40"/>
        <end position="49"/>
    </location>
</feature>
<gene>
    <name evidence="2" type="ORF">GCM10011505_36650</name>
</gene>
<proteinExistence type="predicted"/>
<name>A0ABQ1IUD7_9PROT</name>
<keyword evidence="3" id="KW-1185">Reference proteome</keyword>
<organism evidence="2 3">
    <name type="scientific">Tistrella bauzanensis</name>
    <dbReference type="NCBI Taxonomy" id="657419"/>
    <lineage>
        <taxon>Bacteria</taxon>
        <taxon>Pseudomonadati</taxon>
        <taxon>Pseudomonadota</taxon>
        <taxon>Alphaproteobacteria</taxon>
        <taxon>Geminicoccales</taxon>
        <taxon>Geminicoccaceae</taxon>
        <taxon>Tistrella</taxon>
    </lineage>
</organism>
<dbReference type="EMBL" id="BMDZ01000050">
    <property type="protein sequence ID" value="GGB52301.1"/>
    <property type="molecule type" value="Genomic_DNA"/>
</dbReference>
<evidence type="ECO:0000313" key="2">
    <source>
        <dbReference type="EMBL" id="GGB52301.1"/>
    </source>
</evidence>